<reference evidence="3" key="1">
    <citation type="submission" date="2007-12" db="EMBL/GenBank/DDBJ databases">
        <title>Annotation of Entamoeba dispar SAW760.</title>
        <authorList>
            <person name="Lorenzi H."/>
            <person name="Inman J."/>
            <person name="Schobel S."/>
            <person name="Amedeo P."/>
            <person name="Caler E."/>
        </authorList>
    </citation>
    <scope>NUCLEOTIDE SEQUENCE [LARGE SCALE GENOMIC DNA]</scope>
    <source>
        <strain evidence="3">ATCC PRA-260 / SAW760</strain>
    </source>
</reference>
<keyword evidence="1" id="KW-0812">Transmembrane</keyword>
<evidence type="ECO:0000313" key="2">
    <source>
        <dbReference type="EMBL" id="EDR27400.1"/>
    </source>
</evidence>
<dbReference type="AlphaFoldDB" id="B0EDK2"/>
<keyword evidence="3" id="KW-1185">Reference proteome</keyword>
<evidence type="ECO:0000256" key="1">
    <source>
        <dbReference type="SAM" id="Phobius"/>
    </source>
</evidence>
<gene>
    <name evidence="2" type="ORF">EDI_091020</name>
</gene>
<feature type="transmembrane region" description="Helical" evidence="1">
    <location>
        <begin position="109"/>
        <end position="128"/>
    </location>
</feature>
<keyword evidence="1" id="KW-1133">Transmembrane helix</keyword>
<name>B0EDK2_ENTDS</name>
<dbReference type="RefSeq" id="XP_001736364.1">
    <property type="nucleotide sequence ID" value="XM_001736312.1"/>
</dbReference>
<dbReference type="OrthoDB" id="28981at2759"/>
<accession>B0EDK2</accession>
<organism evidence="3">
    <name type="scientific">Entamoeba dispar (strain ATCC PRA-260 / SAW760)</name>
    <dbReference type="NCBI Taxonomy" id="370354"/>
    <lineage>
        <taxon>Eukaryota</taxon>
        <taxon>Amoebozoa</taxon>
        <taxon>Evosea</taxon>
        <taxon>Archamoebae</taxon>
        <taxon>Mastigamoebida</taxon>
        <taxon>Entamoebidae</taxon>
        <taxon>Entamoeba</taxon>
    </lineage>
</organism>
<dbReference type="eggNOG" id="ENOG502RFV8">
    <property type="taxonomic scope" value="Eukaryota"/>
</dbReference>
<dbReference type="Proteomes" id="UP000008076">
    <property type="component" value="Unassembled WGS sequence"/>
</dbReference>
<dbReference type="KEGG" id="edi:EDI_091020"/>
<proteinExistence type="predicted"/>
<keyword evidence="1" id="KW-0472">Membrane</keyword>
<protein>
    <submittedName>
        <fullName evidence="2">Uncharacterized protein</fullName>
    </submittedName>
</protein>
<dbReference type="VEuPathDB" id="AmoebaDB:EDI_091020"/>
<evidence type="ECO:0000313" key="3">
    <source>
        <dbReference type="Proteomes" id="UP000008076"/>
    </source>
</evidence>
<sequence>MENIIQQQFINYTQLLSIIDSGKFQEQLAKWYLQIIESGVISFVTQEGVKTSIIGKDYNTRPNDLNEIKRNCDIFDKLLDPKNEDKIRNNLIIPITSIIYPLIKQVLLIFRYILLFVVFLSFIFNSFIKYIKIFRIEFNIPLNQPLNLTTTNSFQQKVIGDYLYLLSLMDETKVKKGKTGVDVVTFVGLIYNCLIRMTCECKTSYKHWSQ</sequence>
<dbReference type="EMBL" id="DS548805">
    <property type="protein sequence ID" value="EDR27400.1"/>
    <property type="molecule type" value="Genomic_DNA"/>
</dbReference>
<dbReference type="GeneID" id="5881355"/>
<dbReference type="OMA" id="QFINYTQ"/>